<organism evidence="1 2">
    <name type="scientific">Naganishia friedmannii</name>
    <dbReference type="NCBI Taxonomy" id="89922"/>
    <lineage>
        <taxon>Eukaryota</taxon>
        <taxon>Fungi</taxon>
        <taxon>Dikarya</taxon>
        <taxon>Basidiomycota</taxon>
        <taxon>Agaricomycotina</taxon>
        <taxon>Tremellomycetes</taxon>
        <taxon>Filobasidiales</taxon>
        <taxon>Filobasidiaceae</taxon>
        <taxon>Naganishia</taxon>
    </lineage>
</organism>
<dbReference type="EMBL" id="JASBWT010000010">
    <property type="protein sequence ID" value="KAJ9101176.1"/>
    <property type="molecule type" value="Genomic_DNA"/>
</dbReference>
<proteinExistence type="predicted"/>
<name>A0ACC2VR06_9TREE</name>
<reference evidence="1" key="1">
    <citation type="submission" date="2023-04" db="EMBL/GenBank/DDBJ databases">
        <title>Draft Genome sequencing of Naganishia species isolated from polar environments using Oxford Nanopore Technology.</title>
        <authorList>
            <person name="Leo P."/>
            <person name="Venkateswaran K."/>
        </authorList>
    </citation>
    <scope>NUCLEOTIDE SEQUENCE</scope>
    <source>
        <strain evidence="1">MNA-CCFEE 5423</strain>
    </source>
</reference>
<sequence length="426" mass="46978">MSTTMDQIAKDLSDMKRKPAALISDEQICRLIAEIAPQSRTSEELPDSAVHLLEELQNLPAELADKLRNGLLKGQQNSATIKDAFEEVLDRRNKAIREGEQDSAAKVTCSAVVPKEETLSLGELIILESLQDLKTKFSPFEAFTQTAQHLLLIAKALDTHVTKDPSPEHHDLLKRLNTIEHKLDVLLGTSKPLCAMALEARPRLDERREAPSTSLLFESCAVQDASVSAEQGYQATEQLIRHPDFAQLATPGPDATECDMDLITAQFPPLIPERNHAPSAISSDPIVGRSQGPEESRMPGQPEIEDFVALKRTPPTQTRSLDRFDGNRTTPSRKRRLIKFSSDDEEDGRETVKRIRSGLSLDEDDVGSFNIPNPIESDDAGKEEGSPGSSDFLSMTAEKPRNNSPPKTNSGLLQSRRRISVSPDLP</sequence>
<protein>
    <submittedName>
        <fullName evidence="1">Uncharacterized protein</fullName>
    </submittedName>
</protein>
<evidence type="ECO:0000313" key="1">
    <source>
        <dbReference type="EMBL" id="KAJ9101176.1"/>
    </source>
</evidence>
<dbReference type="Proteomes" id="UP001227268">
    <property type="component" value="Unassembled WGS sequence"/>
</dbReference>
<accession>A0ACC2VR06</accession>
<keyword evidence="2" id="KW-1185">Reference proteome</keyword>
<comment type="caution">
    <text evidence="1">The sequence shown here is derived from an EMBL/GenBank/DDBJ whole genome shotgun (WGS) entry which is preliminary data.</text>
</comment>
<evidence type="ECO:0000313" key="2">
    <source>
        <dbReference type="Proteomes" id="UP001227268"/>
    </source>
</evidence>
<gene>
    <name evidence="1" type="ORF">QFC21_003394</name>
</gene>